<name>A0A2P2MZ00_RHIMU</name>
<protein>
    <submittedName>
        <fullName evidence="1">Uncharacterized protein</fullName>
    </submittedName>
</protein>
<proteinExistence type="predicted"/>
<accession>A0A2P2MZ00</accession>
<dbReference type="AlphaFoldDB" id="A0A2P2MZ00"/>
<organism evidence="1">
    <name type="scientific">Rhizophora mucronata</name>
    <name type="common">Asiatic mangrove</name>
    <dbReference type="NCBI Taxonomy" id="61149"/>
    <lineage>
        <taxon>Eukaryota</taxon>
        <taxon>Viridiplantae</taxon>
        <taxon>Streptophyta</taxon>
        <taxon>Embryophyta</taxon>
        <taxon>Tracheophyta</taxon>
        <taxon>Spermatophyta</taxon>
        <taxon>Magnoliopsida</taxon>
        <taxon>eudicotyledons</taxon>
        <taxon>Gunneridae</taxon>
        <taxon>Pentapetalae</taxon>
        <taxon>rosids</taxon>
        <taxon>fabids</taxon>
        <taxon>Malpighiales</taxon>
        <taxon>Rhizophoraceae</taxon>
        <taxon>Rhizophora</taxon>
    </lineage>
</organism>
<sequence>MCQQIQPINQEILCQISPIQLRFSLIFAPSNLYAKIKTVK</sequence>
<dbReference type="EMBL" id="GGEC01054974">
    <property type="protein sequence ID" value="MBX35458.1"/>
    <property type="molecule type" value="Transcribed_RNA"/>
</dbReference>
<evidence type="ECO:0000313" key="1">
    <source>
        <dbReference type="EMBL" id="MBX35458.1"/>
    </source>
</evidence>
<reference evidence="1" key="1">
    <citation type="submission" date="2018-02" db="EMBL/GenBank/DDBJ databases">
        <title>Rhizophora mucronata_Transcriptome.</title>
        <authorList>
            <person name="Meera S.P."/>
            <person name="Sreeshan A."/>
            <person name="Augustine A."/>
        </authorList>
    </citation>
    <scope>NUCLEOTIDE SEQUENCE</scope>
    <source>
        <tissue evidence="1">Leaf</tissue>
    </source>
</reference>